<comment type="caution">
    <text evidence="8">The sequence shown here is derived from an EMBL/GenBank/DDBJ whole genome shotgun (WGS) entry which is preliminary data.</text>
</comment>
<evidence type="ECO:0000256" key="2">
    <source>
        <dbReference type="ARBA" id="ARBA00012405"/>
    </source>
</evidence>
<keyword evidence="3" id="KW-0812">Transmembrane</keyword>
<dbReference type="SUPFAM" id="SSF56176">
    <property type="entry name" value="FAD-binding/transporter-associated domain-like"/>
    <property type="match status" value="1"/>
</dbReference>
<keyword evidence="4" id="KW-1133">Transmembrane helix</keyword>
<dbReference type="AlphaFoldDB" id="A0A232M3C0"/>
<dbReference type="GO" id="GO:0050614">
    <property type="term" value="F:Delta24-sterol reductase activity"/>
    <property type="evidence" value="ECO:0007669"/>
    <property type="project" value="UniProtKB-EC"/>
</dbReference>
<accession>A0A232M3C0</accession>
<evidence type="ECO:0000256" key="1">
    <source>
        <dbReference type="ARBA" id="ARBA00004167"/>
    </source>
</evidence>
<keyword evidence="5" id="KW-0560">Oxidoreductase</keyword>
<dbReference type="Proteomes" id="UP000243515">
    <property type="component" value="Unassembled WGS sequence"/>
</dbReference>
<dbReference type="GO" id="GO:0000246">
    <property type="term" value="F:Delta24(24-1) sterol reductase activity"/>
    <property type="evidence" value="ECO:0007669"/>
    <property type="project" value="TreeGrafter"/>
</dbReference>
<comment type="subcellular location">
    <subcellularLocation>
        <location evidence="1">Membrane</location>
        <topology evidence="1">Single-pass membrane protein</topology>
    </subcellularLocation>
</comment>
<dbReference type="InterPro" id="IPR040165">
    <property type="entry name" value="Diminuto-like"/>
</dbReference>
<dbReference type="PROSITE" id="PS51387">
    <property type="entry name" value="FAD_PCMH"/>
    <property type="match status" value="1"/>
</dbReference>
<proteinExistence type="predicted"/>
<evidence type="ECO:0000256" key="4">
    <source>
        <dbReference type="ARBA" id="ARBA00022989"/>
    </source>
</evidence>
<name>A0A232M3C0_9EURO</name>
<dbReference type="InterPro" id="IPR016169">
    <property type="entry name" value="FAD-bd_PCMH_sub2"/>
</dbReference>
<dbReference type="FunFam" id="3.30.465.10:FF:000031">
    <property type="entry name" value="FAD binding domain protein"/>
    <property type="match status" value="1"/>
</dbReference>
<dbReference type="EC" id="1.3.1.72" evidence="2"/>
<evidence type="ECO:0000256" key="3">
    <source>
        <dbReference type="ARBA" id="ARBA00022692"/>
    </source>
</evidence>
<evidence type="ECO:0000256" key="5">
    <source>
        <dbReference type="ARBA" id="ARBA00023002"/>
    </source>
</evidence>
<feature type="domain" description="FAD-binding PCMH-type" evidence="7">
    <location>
        <begin position="1"/>
        <end position="167"/>
    </location>
</feature>
<protein>
    <recommendedName>
        <fullName evidence="2">Delta(24)-sterol reductase</fullName>
        <ecNumber evidence="2">1.3.1.72</ecNumber>
    </recommendedName>
</protein>
<keyword evidence="9" id="KW-1185">Reference proteome</keyword>
<evidence type="ECO:0000256" key="6">
    <source>
        <dbReference type="ARBA" id="ARBA00023136"/>
    </source>
</evidence>
<organism evidence="8 9">
    <name type="scientific">Elaphomyces granulatus</name>
    <dbReference type="NCBI Taxonomy" id="519963"/>
    <lineage>
        <taxon>Eukaryota</taxon>
        <taxon>Fungi</taxon>
        <taxon>Dikarya</taxon>
        <taxon>Ascomycota</taxon>
        <taxon>Pezizomycotina</taxon>
        <taxon>Eurotiomycetes</taxon>
        <taxon>Eurotiomycetidae</taxon>
        <taxon>Eurotiales</taxon>
        <taxon>Elaphomycetaceae</taxon>
        <taxon>Elaphomyces</taxon>
    </lineage>
</organism>
<evidence type="ECO:0000313" key="8">
    <source>
        <dbReference type="EMBL" id="OXV10911.1"/>
    </source>
</evidence>
<dbReference type="OrthoDB" id="415825at2759"/>
<dbReference type="InterPro" id="IPR036318">
    <property type="entry name" value="FAD-bd_PCMH-like_sf"/>
</dbReference>
<dbReference type="GO" id="GO:0016020">
    <property type="term" value="C:membrane"/>
    <property type="evidence" value="ECO:0007669"/>
    <property type="project" value="UniProtKB-SubCell"/>
</dbReference>
<evidence type="ECO:0000259" key="7">
    <source>
        <dbReference type="PROSITE" id="PS51387"/>
    </source>
</evidence>
<dbReference type="GO" id="GO:0008202">
    <property type="term" value="P:steroid metabolic process"/>
    <property type="evidence" value="ECO:0007669"/>
    <property type="project" value="TreeGrafter"/>
</dbReference>
<dbReference type="InterPro" id="IPR016166">
    <property type="entry name" value="FAD-bd_PCMH"/>
</dbReference>
<dbReference type="EMBL" id="NPHW01002699">
    <property type="protein sequence ID" value="OXV10911.1"/>
    <property type="molecule type" value="Genomic_DNA"/>
</dbReference>
<dbReference type="PANTHER" id="PTHR10801:SF0">
    <property type="entry name" value="DELTA(24)-STEROL REDUCTASE"/>
    <property type="match status" value="1"/>
</dbReference>
<dbReference type="Gene3D" id="3.30.465.10">
    <property type="match status" value="1"/>
</dbReference>
<dbReference type="GO" id="GO:0005737">
    <property type="term" value="C:cytoplasm"/>
    <property type="evidence" value="ECO:0007669"/>
    <property type="project" value="TreeGrafter"/>
</dbReference>
<gene>
    <name evidence="8" type="ORF">Egran_01328</name>
</gene>
<dbReference type="Pfam" id="PF01565">
    <property type="entry name" value="FAD_binding_4"/>
    <property type="match status" value="1"/>
</dbReference>
<sequence length="497" mass="57580">MERHDAAVAIIAANIREFFDRQQPFRIYHGSTNSTRQSMYRQDNIVDTSTLMNILRVDKEKKTVLVEPNVPMDKLVAETIKHELVPLVVMEFPGITVGGGFSGTSGESSSFRYGSFDRTVNWIEMVIPNGEKVTASATNRADLFWGAASACGTLGVVTLLEVQLMEAKKYVQLTYHLGSSIQEAIQKIEEETDDISNDYLDGIIFAKDQIVICSGRLTNSLPEGASINRFTRAQDPWFYIHAERKIRDPIELVDYVPLVDYLFRYDRGAFWVGKYSFAYFITPFNRVTRYLLDGFLRTREMYHAFHQSGLSKEYIVQDAGVPYQASDEFLTWLHDNFGFYPLWLCPLRQRQSTDTPLDLLDGKDEYLLNFGVWGPGPKRHREIVERNRKLERKVQELRGKKCLYAHTFYPEEEFWSIYDRKTYDALRERYHATHLPTVYDKVKVDLDAEEQVIRTSRKAWLGALFWSIWPLRGVYGVLRAWMGGDYLIQKGKPQKKI</sequence>
<dbReference type="InterPro" id="IPR006094">
    <property type="entry name" value="Oxid_FAD_bind_N"/>
</dbReference>
<dbReference type="GO" id="GO:0071949">
    <property type="term" value="F:FAD binding"/>
    <property type="evidence" value="ECO:0007669"/>
    <property type="project" value="InterPro"/>
</dbReference>
<dbReference type="PANTHER" id="PTHR10801">
    <property type="entry name" value="24-DEHYDROCHOLESTEROL REDUCTASE"/>
    <property type="match status" value="1"/>
</dbReference>
<reference evidence="8 9" key="1">
    <citation type="journal article" date="2015" name="Environ. Microbiol.">
        <title>Metagenome sequence of Elaphomyces granulatus from sporocarp tissue reveals Ascomycota ectomycorrhizal fingerprints of genome expansion and a Proteobacteria-rich microbiome.</title>
        <authorList>
            <person name="Quandt C.A."/>
            <person name="Kohler A."/>
            <person name="Hesse C.N."/>
            <person name="Sharpton T.J."/>
            <person name="Martin F."/>
            <person name="Spatafora J.W."/>
        </authorList>
    </citation>
    <scope>NUCLEOTIDE SEQUENCE [LARGE SCALE GENOMIC DNA]</scope>
    <source>
        <strain evidence="8 9">OSC145934</strain>
    </source>
</reference>
<keyword evidence="6" id="KW-0472">Membrane</keyword>
<evidence type="ECO:0000313" key="9">
    <source>
        <dbReference type="Proteomes" id="UP000243515"/>
    </source>
</evidence>